<dbReference type="PRINTS" id="PR00738">
    <property type="entry name" value="GLHYDRLASE20"/>
</dbReference>
<comment type="caution">
    <text evidence="6">The sequence shown here is derived from an EMBL/GenBank/DDBJ whole genome shotgun (WGS) entry which is preliminary data.</text>
</comment>
<feature type="domain" description="Beta-hexosaminidase bacterial type N-terminal" evidence="5">
    <location>
        <begin position="70"/>
        <end position="163"/>
    </location>
</feature>
<dbReference type="Pfam" id="PF02838">
    <property type="entry name" value="Glyco_hydro_20b"/>
    <property type="match status" value="1"/>
</dbReference>
<dbReference type="Gene3D" id="3.30.379.10">
    <property type="entry name" value="Chitobiase/beta-hexosaminidase domain 2-like"/>
    <property type="match status" value="1"/>
</dbReference>
<dbReference type="RefSeq" id="WP_111836652.1">
    <property type="nucleotide sequence ID" value="NZ_UAPQ01000007.1"/>
</dbReference>
<evidence type="ECO:0000313" key="6">
    <source>
        <dbReference type="EMBL" id="SPT53716.1"/>
    </source>
</evidence>
<proteinExistence type="inferred from homology"/>
<dbReference type="InterPro" id="IPR029018">
    <property type="entry name" value="Hex-like_dom2"/>
</dbReference>
<gene>
    <name evidence="6" type="primary">exo I</name>
    <name evidence="6" type="ORF">NCTC11535_01395</name>
</gene>
<dbReference type="SUPFAM" id="SSF51445">
    <property type="entry name" value="(Trans)glycosidases"/>
    <property type="match status" value="1"/>
</dbReference>
<dbReference type="InterPro" id="IPR052764">
    <property type="entry name" value="GH20_Enzymes"/>
</dbReference>
<dbReference type="EMBL" id="UAPQ01000007">
    <property type="protein sequence ID" value="SPT53716.1"/>
    <property type="molecule type" value="Genomic_DNA"/>
</dbReference>
<evidence type="ECO:0000259" key="4">
    <source>
        <dbReference type="Pfam" id="PF00728"/>
    </source>
</evidence>
<dbReference type="Gene3D" id="3.20.20.80">
    <property type="entry name" value="Glycosidases"/>
    <property type="match status" value="1"/>
</dbReference>
<evidence type="ECO:0000256" key="2">
    <source>
        <dbReference type="ARBA" id="ARBA00022801"/>
    </source>
</evidence>
<dbReference type="InterPro" id="IPR015883">
    <property type="entry name" value="Glyco_hydro_20_cat"/>
</dbReference>
<organism evidence="6 7">
    <name type="scientific">Actinomyces bovis</name>
    <dbReference type="NCBI Taxonomy" id="1658"/>
    <lineage>
        <taxon>Bacteria</taxon>
        <taxon>Bacillati</taxon>
        <taxon>Actinomycetota</taxon>
        <taxon>Actinomycetes</taxon>
        <taxon>Actinomycetales</taxon>
        <taxon>Actinomycetaceae</taxon>
        <taxon>Actinomyces</taxon>
    </lineage>
</organism>
<dbReference type="EC" id="3.2.1.52" evidence="6"/>
<dbReference type="PANTHER" id="PTHR43678:SF1">
    <property type="entry name" value="BETA-N-ACETYLHEXOSAMINIDASE"/>
    <property type="match status" value="1"/>
</dbReference>
<feature type="domain" description="Glycoside hydrolase family 20 catalytic" evidence="4">
    <location>
        <begin position="170"/>
        <end position="508"/>
    </location>
</feature>
<evidence type="ECO:0000256" key="3">
    <source>
        <dbReference type="ARBA" id="ARBA00023295"/>
    </source>
</evidence>
<protein>
    <submittedName>
        <fullName evidence="6">Beta-hexosaminidase</fullName>
        <ecNumber evidence="6">3.2.1.52</ecNumber>
    </submittedName>
</protein>
<dbReference type="InterPro" id="IPR025705">
    <property type="entry name" value="Beta_hexosaminidase_sua/sub"/>
</dbReference>
<dbReference type="Pfam" id="PF00728">
    <property type="entry name" value="Glyco_hydro_20"/>
    <property type="match status" value="1"/>
</dbReference>
<reference evidence="6 7" key="1">
    <citation type="submission" date="2018-06" db="EMBL/GenBank/DDBJ databases">
        <authorList>
            <consortium name="Pathogen Informatics"/>
            <person name="Doyle S."/>
        </authorList>
    </citation>
    <scope>NUCLEOTIDE SEQUENCE [LARGE SCALE GENOMIC DNA]</scope>
    <source>
        <strain evidence="6 7">NCTC11535</strain>
    </source>
</reference>
<dbReference type="SUPFAM" id="SSF55545">
    <property type="entry name" value="beta-N-acetylhexosaminidase-like domain"/>
    <property type="match status" value="1"/>
</dbReference>
<dbReference type="GO" id="GO:0004563">
    <property type="term" value="F:beta-N-acetylhexosaminidase activity"/>
    <property type="evidence" value="ECO:0007669"/>
    <property type="project" value="UniProtKB-EC"/>
</dbReference>
<comment type="similarity">
    <text evidence="1">Belongs to the glycosyl hydrolase 20 family.</text>
</comment>
<dbReference type="Proteomes" id="UP000250006">
    <property type="component" value="Unassembled WGS sequence"/>
</dbReference>
<sequence length="530" mass="57794">MSVGEQNTPLQGEGIYGVLPPVRQITEVAGTPFYPTVGTRVVIAVAAQEQALRAEAELLAAELAELPPCATQADKPQVQEVCGASAPMPRQVAVGAQPQPGDVVLQLVDAVVGTSSPEAYYLEATAQQFTITAATTTGIFYGTRTLLQCLALSGGVQACTVLDEPAKPVRGLHVDAGRKYFSAQWLQERLREMAWLKLNELQLHFSENEGFRLESRSHPEVVSEQHLTQAELGEVLATAARYHVQVVPALDVPGHMRQVLNAHPELRASDSEAGQLLLDYSRPDARSLVTELLDELVPLFGAQAWHLGGDEVFPMGGPAWEPGLHETLAQDYPRLAAYAREQVGPQATVLDGYVHYLGTVVAHLRHLGVVQVRAWNDALGVPGTSRRLDADVVITYWTAWHQGFAPVQDFVDAGHQVINFNDARFYYVLTTPGRAYWNKPTVEAAYAWQPGCFPELPGGRPQTWGPEESWDQGAVLSVWCDVPEAETEAEVAAGIRPLLAALASRVWNPGDQSPYELWYSRLQHLAAASV</sequence>
<evidence type="ECO:0000256" key="1">
    <source>
        <dbReference type="ARBA" id="ARBA00006285"/>
    </source>
</evidence>
<keyword evidence="7" id="KW-1185">Reference proteome</keyword>
<dbReference type="PANTHER" id="PTHR43678">
    <property type="entry name" value="PUTATIVE (AFU_ORTHOLOGUE AFUA_2G00640)-RELATED"/>
    <property type="match status" value="1"/>
</dbReference>
<evidence type="ECO:0000313" key="7">
    <source>
        <dbReference type="Proteomes" id="UP000250006"/>
    </source>
</evidence>
<evidence type="ECO:0000259" key="5">
    <source>
        <dbReference type="Pfam" id="PF02838"/>
    </source>
</evidence>
<keyword evidence="3 6" id="KW-0326">Glycosidase</keyword>
<dbReference type="InterPro" id="IPR015882">
    <property type="entry name" value="HEX_bac_N"/>
</dbReference>
<accession>A0ABY1VNM5</accession>
<name>A0ABY1VNM5_9ACTO</name>
<dbReference type="InterPro" id="IPR017853">
    <property type="entry name" value="GH"/>
</dbReference>
<keyword evidence="2 6" id="KW-0378">Hydrolase</keyword>